<dbReference type="EMBL" id="JATAAI010000015">
    <property type="protein sequence ID" value="KAK1740810.1"/>
    <property type="molecule type" value="Genomic_DNA"/>
</dbReference>
<reference evidence="2" key="1">
    <citation type="submission" date="2023-06" db="EMBL/GenBank/DDBJ databases">
        <title>Survivors Of The Sea: Transcriptome response of Skeletonema marinoi to long-term dormancy.</title>
        <authorList>
            <person name="Pinder M.I.M."/>
            <person name="Kourtchenko O."/>
            <person name="Robertson E.K."/>
            <person name="Larsson T."/>
            <person name="Maumus F."/>
            <person name="Osuna-Cruz C.M."/>
            <person name="Vancaester E."/>
            <person name="Stenow R."/>
            <person name="Vandepoele K."/>
            <person name="Ploug H."/>
            <person name="Bruchert V."/>
            <person name="Godhe A."/>
            <person name="Topel M."/>
        </authorList>
    </citation>
    <scope>NUCLEOTIDE SEQUENCE</scope>
    <source>
        <strain evidence="2">R05AC</strain>
    </source>
</reference>
<proteinExistence type="predicted"/>
<organism evidence="2 3">
    <name type="scientific">Skeletonema marinoi</name>
    <dbReference type="NCBI Taxonomy" id="267567"/>
    <lineage>
        <taxon>Eukaryota</taxon>
        <taxon>Sar</taxon>
        <taxon>Stramenopiles</taxon>
        <taxon>Ochrophyta</taxon>
        <taxon>Bacillariophyta</taxon>
        <taxon>Coscinodiscophyceae</taxon>
        <taxon>Thalassiosirophycidae</taxon>
        <taxon>Thalassiosirales</taxon>
        <taxon>Skeletonemataceae</taxon>
        <taxon>Skeletonema</taxon>
        <taxon>Skeletonema marinoi-dohrnii complex</taxon>
    </lineage>
</organism>
<accession>A0AAD8Y996</accession>
<evidence type="ECO:0000313" key="2">
    <source>
        <dbReference type="EMBL" id="KAK1740810.1"/>
    </source>
</evidence>
<dbReference type="Proteomes" id="UP001224775">
    <property type="component" value="Unassembled WGS sequence"/>
</dbReference>
<feature type="signal peptide" evidence="1">
    <location>
        <begin position="1"/>
        <end position="20"/>
    </location>
</feature>
<keyword evidence="1" id="KW-0732">Signal</keyword>
<protein>
    <submittedName>
        <fullName evidence="2">Uncharacterized protein</fullName>
    </submittedName>
</protein>
<name>A0AAD8Y996_9STRA</name>
<keyword evidence="3" id="KW-1185">Reference proteome</keyword>
<gene>
    <name evidence="2" type="ORF">QTG54_008905</name>
</gene>
<evidence type="ECO:0000313" key="3">
    <source>
        <dbReference type="Proteomes" id="UP001224775"/>
    </source>
</evidence>
<sequence>MTSTPFFPILLLAVLGACECFTGIGTPLSAAKRRSCIFAALLEEDAYTKSFLTIDKCAFAGVPSDDLYDAVRYVDRNASKLYPDESAKGDMWKRACGSWKLQLATGPPARGGTTPFKTVPIFAYAMIDENNFGNGVGINQDTIILSLLGPHYFNTKRRVMGIGIEDMFLFSNKVTQFLPEFISGGMGLKKKPTDFSNKKGSRMPAFTIIGSSEKSLIARGGSGGIAIWTRLDKDIRPAAYGVE</sequence>
<dbReference type="AlphaFoldDB" id="A0AAD8Y996"/>
<feature type="chain" id="PRO_5042143410" evidence="1">
    <location>
        <begin position="21"/>
        <end position="243"/>
    </location>
</feature>
<comment type="caution">
    <text evidence="2">The sequence shown here is derived from an EMBL/GenBank/DDBJ whole genome shotgun (WGS) entry which is preliminary data.</text>
</comment>
<evidence type="ECO:0000256" key="1">
    <source>
        <dbReference type="SAM" id="SignalP"/>
    </source>
</evidence>